<feature type="compositionally biased region" description="Acidic residues" evidence="1">
    <location>
        <begin position="77"/>
        <end position="90"/>
    </location>
</feature>
<protein>
    <submittedName>
        <fullName evidence="2">Uncharacterized protein</fullName>
    </submittedName>
</protein>
<evidence type="ECO:0000313" key="3">
    <source>
        <dbReference type="Proteomes" id="UP000796880"/>
    </source>
</evidence>
<dbReference type="Proteomes" id="UP000796880">
    <property type="component" value="Unassembled WGS sequence"/>
</dbReference>
<accession>A0A8K0DTD9</accession>
<comment type="caution">
    <text evidence="2">The sequence shown here is derived from an EMBL/GenBank/DDBJ whole genome shotgun (WGS) entry which is preliminary data.</text>
</comment>
<proteinExistence type="predicted"/>
<evidence type="ECO:0000313" key="2">
    <source>
        <dbReference type="EMBL" id="KAF3433500.1"/>
    </source>
</evidence>
<gene>
    <name evidence="2" type="ORF">FNV43_RR24602</name>
</gene>
<organism evidence="2 3">
    <name type="scientific">Rhamnella rubrinervis</name>
    <dbReference type="NCBI Taxonomy" id="2594499"/>
    <lineage>
        <taxon>Eukaryota</taxon>
        <taxon>Viridiplantae</taxon>
        <taxon>Streptophyta</taxon>
        <taxon>Embryophyta</taxon>
        <taxon>Tracheophyta</taxon>
        <taxon>Spermatophyta</taxon>
        <taxon>Magnoliopsida</taxon>
        <taxon>eudicotyledons</taxon>
        <taxon>Gunneridae</taxon>
        <taxon>Pentapetalae</taxon>
        <taxon>rosids</taxon>
        <taxon>fabids</taxon>
        <taxon>Rosales</taxon>
        <taxon>Rhamnaceae</taxon>
        <taxon>rhamnoid group</taxon>
        <taxon>Rhamneae</taxon>
        <taxon>Rhamnella</taxon>
    </lineage>
</organism>
<dbReference type="EMBL" id="VOIH02000011">
    <property type="protein sequence ID" value="KAF3433500.1"/>
    <property type="molecule type" value="Genomic_DNA"/>
</dbReference>
<name>A0A8K0DTD9_9ROSA</name>
<sequence>MGQSVSSLLHILHKRRGALVDELAAKPAMKMVKELVKKSVAELRFKRDPGEQQAMAIQLAAQRMVPPTIAINPEESKDLEEDEDPSSMRI</sequence>
<keyword evidence="3" id="KW-1185">Reference proteome</keyword>
<evidence type="ECO:0000256" key="1">
    <source>
        <dbReference type="SAM" id="MobiDB-lite"/>
    </source>
</evidence>
<dbReference type="AlphaFoldDB" id="A0A8K0DTD9"/>
<feature type="region of interest" description="Disordered" evidence="1">
    <location>
        <begin position="66"/>
        <end position="90"/>
    </location>
</feature>
<reference evidence="2" key="1">
    <citation type="submission" date="2020-03" db="EMBL/GenBank/DDBJ databases">
        <title>A high-quality chromosome-level genome assembly of a woody plant with both climbing and erect habits, Rhamnella rubrinervis.</title>
        <authorList>
            <person name="Lu Z."/>
            <person name="Yang Y."/>
            <person name="Zhu X."/>
            <person name="Sun Y."/>
        </authorList>
    </citation>
    <scope>NUCLEOTIDE SEQUENCE</scope>
    <source>
        <strain evidence="2">BYM</strain>
        <tissue evidence="2">Leaf</tissue>
    </source>
</reference>